<evidence type="ECO:0000313" key="4">
    <source>
        <dbReference type="EMBL" id="MCZ9305464.1"/>
    </source>
</evidence>
<dbReference type="EMBL" id="JAKMUV010000009">
    <property type="protein sequence ID" value="MCZ9305464.1"/>
    <property type="molecule type" value="Genomic_DNA"/>
</dbReference>
<reference evidence="4" key="1">
    <citation type="submission" date="2022-02" db="EMBL/GenBank/DDBJ databases">
        <title>Corynebacterium sp. from urogenital microbiome.</title>
        <authorList>
            <person name="Cappelli E.A."/>
            <person name="Ribeiro T.G."/>
            <person name="Peixe L."/>
        </authorList>
    </citation>
    <scope>NUCLEOTIDE SEQUENCE</scope>
    <source>
        <strain evidence="4">C9Ua_112</strain>
    </source>
</reference>
<dbReference type="Pfam" id="PF16555">
    <property type="entry name" value="GramPos_pilinD1"/>
    <property type="match status" value="1"/>
</dbReference>
<feature type="region of interest" description="Disordered" evidence="1">
    <location>
        <begin position="186"/>
        <end position="268"/>
    </location>
</feature>
<evidence type="ECO:0000313" key="5">
    <source>
        <dbReference type="Proteomes" id="UP001146505"/>
    </source>
</evidence>
<feature type="compositionally biased region" description="Pro residues" evidence="1">
    <location>
        <begin position="204"/>
        <end position="257"/>
    </location>
</feature>
<dbReference type="Proteomes" id="UP001146505">
    <property type="component" value="Unassembled WGS sequence"/>
</dbReference>
<keyword evidence="2" id="KW-1133">Transmembrane helix</keyword>
<feature type="domain" description="Gram-positive pilin subunit D1 N-terminal" evidence="3">
    <location>
        <begin position="88"/>
        <end position="193"/>
    </location>
</feature>
<feature type="transmembrane region" description="Helical" evidence="2">
    <location>
        <begin position="21"/>
        <end position="41"/>
    </location>
</feature>
<feature type="compositionally biased region" description="Polar residues" evidence="1">
    <location>
        <begin position="186"/>
        <end position="195"/>
    </location>
</feature>
<protein>
    <submittedName>
        <fullName evidence="4">Pilin N-terminal domain-containing protein</fullName>
    </submittedName>
</protein>
<dbReference type="InterPro" id="IPR032364">
    <property type="entry name" value="GramPos_pilinD1_N"/>
</dbReference>
<proteinExistence type="predicted"/>
<keyword evidence="5" id="KW-1185">Reference proteome</keyword>
<dbReference type="InterPro" id="IPR013783">
    <property type="entry name" value="Ig-like_fold"/>
</dbReference>
<evidence type="ECO:0000256" key="2">
    <source>
        <dbReference type="SAM" id="Phobius"/>
    </source>
</evidence>
<dbReference type="GeneID" id="301813491"/>
<dbReference type="NCBIfam" id="TIGR01167">
    <property type="entry name" value="LPXTG_anchor"/>
    <property type="match status" value="1"/>
</dbReference>
<name>A0A9X3RQT5_9CORY</name>
<organism evidence="4 5">
    <name type="scientific">Corynebacterium macclintockiae</name>
    <dbReference type="NCBI Taxonomy" id="2913501"/>
    <lineage>
        <taxon>Bacteria</taxon>
        <taxon>Bacillati</taxon>
        <taxon>Actinomycetota</taxon>
        <taxon>Actinomycetes</taxon>
        <taxon>Mycobacteriales</taxon>
        <taxon>Corynebacteriaceae</taxon>
        <taxon>Corynebacterium</taxon>
    </lineage>
</organism>
<sequence>MNTASQVRWAPVHRAGLRRSVFGLGAVVALVGTPLVAPTPVVPQANAKQHTITGQVEGLDVKFIDATRLGTLTVVKSEPNWWDDRGGKKPFGPIDNIRFTAQRVQGIDLTTEKGMNQAKRLSVADARRQGFDRTFEAYTDSSGKAVFTGLPVGLYLVTEYEGADPTKEYRQSSPFLITIPIGETGSWNYNVTVNTKPKPEDNPGTPPDKPGTPPDKPGTPPDKPGTPPDKPGTPPDKPSTPGTPPPEHPDTPAPPNSPGGGHEGGESSSIIDRLAQTGAHLWWVALIGAMLVVVGAFTLLRRRRDLAESQEK</sequence>
<dbReference type="Gene3D" id="2.60.40.10">
    <property type="entry name" value="Immunoglobulins"/>
    <property type="match status" value="1"/>
</dbReference>
<dbReference type="GO" id="GO:0005975">
    <property type="term" value="P:carbohydrate metabolic process"/>
    <property type="evidence" value="ECO:0007669"/>
    <property type="project" value="UniProtKB-ARBA"/>
</dbReference>
<evidence type="ECO:0000256" key="1">
    <source>
        <dbReference type="SAM" id="MobiDB-lite"/>
    </source>
</evidence>
<accession>A0A9X3RQT5</accession>
<keyword evidence="2" id="KW-0812">Transmembrane</keyword>
<evidence type="ECO:0000259" key="3">
    <source>
        <dbReference type="Pfam" id="PF16555"/>
    </source>
</evidence>
<dbReference type="RefSeq" id="WP_269955090.1">
    <property type="nucleotide sequence ID" value="NZ_JAKMUV010000009.1"/>
</dbReference>
<feature type="transmembrane region" description="Helical" evidence="2">
    <location>
        <begin position="281"/>
        <end position="300"/>
    </location>
</feature>
<comment type="caution">
    <text evidence="4">The sequence shown here is derived from an EMBL/GenBank/DDBJ whole genome shotgun (WGS) entry which is preliminary data.</text>
</comment>
<dbReference type="AlphaFoldDB" id="A0A9X3RQT5"/>
<keyword evidence="2" id="KW-0472">Membrane</keyword>
<gene>
    <name evidence="4" type="ORF">L8U58_07995</name>
</gene>